<dbReference type="Proteomes" id="UP001516400">
    <property type="component" value="Unassembled WGS sequence"/>
</dbReference>
<dbReference type="InterPro" id="IPR001214">
    <property type="entry name" value="SET_dom"/>
</dbReference>
<reference evidence="2 3" key="1">
    <citation type="journal article" date="2021" name="BMC Biol.">
        <title>Horizontally acquired antibacterial genes associated with adaptive radiation of ladybird beetles.</title>
        <authorList>
            <person name="Li H.S."/>
            <person name="Tang X.F."/>
            <person name="Huang Y.H."/>
            <person name="Xu Z.Y."/>
            <person name="Chen M.L."/>
            <person name="Du X.Y."/>
            <person name="Qiu B.Y."/>
            <person name="Chen P.T."/>
            <person name="Zhang W."/>
            <person name="Slipinski A."/>
            <person name="Escalona H.E."/>
            <person name="Waterhouse R.M."/>
            <person name="Zwick A."/>
            <person name="Pang H."/>
        </authorList>
    </citation>
    <scope>NUCLEOTIDE SEQUENCE [LARGE SCALE GENOMIC DNA]</scope>
    <source>
        <strain evidence="2">SYSU2018</strain>
    </source>
</reference>
<feature type="non-terminal residue" evidence="2">
    <location>
        <position position="70"/>
    </location>
</feature>
<proteinExistence type="predicted"/>
<dbReference type="AlphaFoldDB" id="A0ABD2NR65"/>
<keyword evidence="3" id="KW-1185">Reference proteome</keyword>
<dbReference type="GO" id="GO:0008170">
    <property type="term" value="F:N-methyltransferase activity"/>
    <property type="evidence" value="ECO:0007669"/>
    <property type="project" value="UniProtKB-ARBA"/>
</dbReference>
<feature type="domain" description="SET" evidence="1">
    <location>
        <begin position="1"/>
        <end position="36"/>
    </location>
</feature>
<evidence type="ECO:0000313" key="3">
    <source>
        <dbReference type="Proteomes" id="UP001516400"/>
    </source>
</evidence>
<gene>
    <name evidence="2" type="ORF">HHI36_004313</name>
</gene>
<evidence type="ECO:0000313" key="2">
    <source>
        <dbReference type="EMBL" id="KAL3281089.1"/>
    </source>
</evidence>
<protein>
    <recommendedName>
        <fullName evidence="1">SET domain-containing protein</fullName>
    </recommendedName>
</protein>
<dbReference type="InterPro" id="IPR046341">
    <property type="entry name" value="SET_dom_sf"/>
</dbReference>
<evidence type="ECO:0000259" key="1">
    <source>
        <dbReference type="Pfam" id="PF21549"/>
    </source>
</evidence>
<dbReference type="Gene3D" id="2.170.270.10">
    <property type="entry name" value="SET domain"/>
    <property type="match status" value="1"/>
</dbReference>
<accession>A0ABD2NR65</accession>
<name>A0ABD2NR65_9CUCU</name>
<dbReference type="EMBL" id="JABFTP020000144">
    <property type="protein sequence ID" value="KAL3281089.1"/>
    <property type="molecule type" value="Genomic_DNA"/>
</dbReference>
<dbReference type="Pfam" id="PF21549">
    <property type="entry name" value="PRDM2_PR"/>
    <property type="match status" value="1"/>
</dbReference>
<dbReference type="GO" id="GO:0008757">
    <property type="term" value="F:S-adenosylmethionine-dependent methyltransferase activity"/>
    <property type="evidence" value="ECO:0007669"/>
    <property type="project" value="UniProtKB-ARBA"/>
</dbReference>
<dbReference type="GO" id="GO:0008276">
    <property type="term" value="F:protein methyltransferase activity"/>
    <property type="evidence" value="ECO:0007669"/>
    <property type="project" value="UniProtKB-ARBA"/>
</dbReference>
<comment type="caution">
    <text evidence="2">The sequence shown here is derived from an EMBL/GenBank/DDBJ whole genome shotgun (WGS) entry which is preliminary data.</text>
</comment>
<organism evidence="2 3">
    <name type="scientific">Cryptolaemus montrouzieri</name>
    <dbReference type="NCBI Taxonomy" id="559131"/>
    <lineage>
        <taxon>Eukaryota</taxon>
        <taxon>Metazoa</taxon>
        <taxon>Ecdysozoa</taxon>
        <taxon>Arthropoda</taxon>
        <taxon>Hexapoda</taxon>
        <taxon>Insecta</taxon>
        <taxon>Pterygota</taxon>
        <taxon>Neoptera</taxon>
        <taxon>Endopterygota</taxon>
        <taxon>Coleoptera</taxon>
        <taxon>Polyphaga</taxon>
        <taxon>Cucujiformia</taxon>
        <taxon>Coccinelloidea</taxon>
        <taxon>Coccinellidae</taxon>
        <taxon>Scymninae</taxon>
        <taxon>Scymnini</taxon>
        <taxon>Cryptolaemus</taxon>
    </lineage>
</organism>
<sequence length="70" mass="8199">MFVELATNYEEQNLICYQDKQSIYYAAITDINELKEKSESIKVVDINKLINSQQKILNRDCWTCKFCGSI</sequence>